<evidence type="ECO:0000256" key="3">
    <source>
        <dbReference type="ARBA" id="ARBA00022490"/>
    </source>
</evidence>
<dbReference type="InterPro" id="IPR057982">
    <property type="entry name" value="TPR_NAA35"/>
</dbReference>
<dbReference type="Proteomes" id="UP000799118">
    <property type="component" value="Unassembled WGS sequence"/>
</dbReference>
<protein>
    <recommendedName>
        <fullName evidence="8">Mak10-domain-containing protein</fullName>
    </recommendedName>
</protein>
<gene>
    <name evidence="6" type="ORF">BT96DRAFT_988129</name>
</gene>
<evidence type="ECO:0000259" key="4">
    <source>
        <dbReference type="Pfam" id="PF04112"/>
    </source>
</evidence>
<evidence type="ECO:0000313" key="6">
    <source>
        <dbReference type="EMBL" id="KAE9405885.1"/>
    </source>
</evidence>
<dbReference type="PANTHER" id="PTHR21373:SF0">
    <property type="entry name" value="N-ALPHA-ACETYLTRANSFERASE 35, NATC AUXILIARY SUBUNIT"/>
    <property type="match status" value="1"/>
</dbReference>
<sequence>MEPGSLVTVDGFSLSDAMSAIEIGEPRLDTGMQLDTIIRPQFDPLTALLPEEICWIIDRSMAYETEWHASNPLAHTIFTMLHVYSLDDMDPDVLPYLPMIDLDPLRPLELITVVLRAYTSGLLKSMQSSMDRVIQGLYDGQDWQSDKSEVSLLEGWPVKAAVALLDAALVWLSSTTKVPPLWQAALTTRLQFRRVILLLINSTNSLIRDPEGFNQLLKLAKELLAIIRANHSPQSPSSSSAAHAAFDPYIARNLNTFLPVRVIDVPTPAQTCDAYASLLDGWEELTRLSKTYHITTWDLVGSHQTWSSAPAARAAYTRSCKQTTFYDGFQVLNSRPQGWVVDCLFKETLGVPYSTFAQYWGGPGSESLLELEKTVIHTLIPHIRNNWNNPSRRRRFLVKSLLDWHMVYDQMCSLVEGLDTSDVDSATFHLLNQFPKAVVLWRLSSMREVILSGFQLELYHPMERPFAYWFAAQVIDIHLRYLDRLLSGKTVVPPGSPSHTEMQYQKVFLTALQAMSIAMFAMLIRSLPPRAIFDQWEHLRPNLRRRYKWAFNPAYDEYEFQPIVLAPDFVQYLEAVQEVYDRLEDTKEQTADSSTNGFRSPLENFEHARSLLQGLISTDNTGVLEGIWANDRMKLTRGMMDTCQELHTFLSAYLSTEHGGGEISRGFRYLNLIGRVVLEILLEHLGFLHFAVPGRILVNVLNALSTELILLRRWLIHLAVGVIPDLDRSEDSEDQQRS</sequence>
<keyword evidence="7" id="KW-1185">Reference proteome</keyword>
<dbReference type="InterPro" id="IPR057983">
    <property type="entry name" value="NAA35-like_N"/>
</dbReference>
<organism evidence="6 7">
    <name type="scientific">Gymnopus androsaceus JB14</name>
    <dbReference type="NCBI Taxonomy" id="1447944"/>
    <lineage>
        <taxon>Eukaryota</taxon>
        <taxon>Fungi</taxon>
        <taxon>Dikarya</taxon>
        <taxon>Basidiomycota</taxon>
        <taxon>Agaricomycotina</taxon>
        <taxon>Agaricomycetes</taxon>
        <taxon>Agaricomycetidae</taxon>
        <taxon>Agaricales</taxon>
        <taxon>Marasmiineae</taxon>
        <taxon>Omphalotaceae</taxon>
        <taxon>Gymnopus</taxon>
    </lineage>
</organism>
<feature type="domain" description="NAA35-like N-terminal" evidence="4">
    <location>
        <begin position="3"/>
        <end position="160"/>
    </location>
</feature>
<evidence type="ECO:0000313" key="7">
    <source>
        <dbReference type="Proteomes" id="UP000799118"/>
    </source>
</evidence>
<evidence type="ECO:0000256" key="1">
    <source>
        <dbReference type="ARBA" id="ARBA00004496"/>
    </source>
</evidence>
<dbReference type="InterPro" id="IPR007244">
    <property type="entry name" value="Naa35_N"/>
</dbReference>
<dbReference type="EMBL" id="ML769406">
    <property type="protein sequence ID" value="KAE9405885.1"/>
    <property type="molecule type" value="Genomic_DNA"/>
</dbReference>
<dbReference type="PANTHER" id="PTHR21373">
    <property type="entry name" value="GLUCOSE REPRESSIBLE PROTEIN MAK10"/>
    <property type="match status" value="1"/>
</dbReference>
<evidence type="ECO:0008006" key="8">
    <source>
        <dbReference type="Google" id="ProtNLM"/>
    </source>
</evidence>
<dbReference type="OrthoDB" id="269405at2759"/>
<name>A0A6A4IAX9_9AGAR</name>
<proteinExistence type="inferred from homology"/>
<comment type="subcellular location">
    <subcellularLocation>
        <location evidence="1">Cytoplasm</location>
    </subcellularLocation>
</comment>
<reference evidence="6" key="1">
    <citation type="journal article" date="2019" name="Environ. Microbiol.">
        <title>Fungal ecological strategies reflected in gene transcription - a case study of two litter decomposers.</title>
        <authorList>
            <person name="Barbi F."/>
            <person name="Kohler A."/>
            <person name="Barry K."/>
            <person name="Baskaran P."/>
            <person name="Daum C."/>
            <person name="Fauchery L."/>
            <person name="Ihrmark K."/>
            <person name="Kuo A."/>
            <person name="LaButti K."/>
            <person name="Lipzen A."/>
            <person name="Morin E."/>
            <person name="Grigoriev I.V."/>
            <person name="Henrissat B."/>
            <person name="Lindahl B."/>
            <person name="Martin F."/>
        </authorList>
    </citation>
    <scope>NUCLEOTIDE SEQUENCE</scope>
    <source>
        <strain evidence="6">JB14</strain>
    </source>
</reference>
<keyword evidence="3" id="KW-0963">Cytoplasm</keyword>
<comment type="similarity">
    <text evidence="2">Belongs to the MAK10 family.</text>
</comment>
<feature type="domain" description="NAA35-like TPR repeats" evidence="5">
    <location>
        <begin position="373"/>
        <end position="475"/>
    </location>
</feature>
<evidence type="ECO:0000259" key="5">
    <source>
        <dbReference type="Pfam" id="PF25789"/>
    </source>
</evidence>
<dbReference type="Pfam" id="PF04112">
    <property type="entry name" value="Mak10"/>
    <property type="match status" value="1"/>
</dbReference>
<dbReference type="AlphaFoldDB" id="A0A6A4IAX9"/>
<evidence type="ECO:0000256" key="2">
    <source>
        <dbReference type="ARBA" id="ARBA00006289"/>
    </source>
</evidence>
<dbReference type="GO" id="GO:0031417">
    <property type="term" value="C:NatC complex"/>
    <property type="evidence" value="ECO:0007669"/>
    <property type="project" value="InterPro"/>
</dbReference>
<dbReference type="Pfam" id="PF25789">
    <property type="entry name" value="TPR_NAA35"/>
    <property type="match status" value="1"/>
</dbReference>
<accession>A0A6A4IAX9</accession>